<gene>
    <name evidence="1" type="ORF">PHLCEN_2v2008</name>
</gene>
<keyword evidence="2" id="KW-1185">Reference proteome</keyword>
<sequence length="106" mass="11845">MDTNTGELRTAREGPCFAIWVGIYFSPAVPNLLSIDIETLEFRTNISQTSEPDSMVPTTSWMSVEERVTHPEVLERSGGPLVEVEPEVSGESLSVRCMKLKKYLQV</sequence>
<dbReference type="Proteomes" id="UP000186601">
    <property type="component" value="Unassembled WGS sequence"/>
</dbReference>
<evidence type="ECO:0000313" key="2">
    <source>
        <dbReference type="Proteomes" id="UP000186601"/>
    </source>
</evidence>
<dbReference type="AlphaFoldDB" id="A0A2R6RQH1"/>
<organism evidence="1 2">
    <name type="scientific">Hermanssonia centrifuga</name>
    <dbReference type="NCBI Taxonomy" id="98765"/>
    <lineage>
        <taxon>Eukaryota</taxon>
        <taxon>Fungi</taxon>
        <taxon>Dikarya</taxon>
        <taxon>Basidiomycota</taxon>
        <taxon>Agaricomycotina</taxon>
        <taxon>Agaricomycetes</taxon>
        <taxon>Polyporales</taxon>
        <taxon>Meruliaceae</taxon>
        <taxon>Hermanssonia</taxon>
    </lineage>
</organism>
<protein>
    <submittedName>
        <fullName evidence="1">Uncharacterized protein</fullName>
    </submittedName>
</protein>
<accession>A0A2R6RQH1</accession>
<reference evidence="1 2" key="1">
    <citation type="submission" date="2018-02" db="EMBL/GenBank/DDBJ databases">
        <title>Genome sequence of the basidiomycete white-rot fungus Phlebia centrifuga.</title>
        <authorList>
            <person name="Granchi Z."/>
            <person name="Peng M."/>
            <person name="de Vries R.P."/>
            <person name="Hilden K."/>
            <person name="Makela M.R."/>
            <person name="Grigoriev I."/>
            <person name="Riley R."/>
        </authorList>
    </citation>
    <scope>NUCLEOTIDE SEQUENCE [LARGE SCALE GENOMIC DNA]</scope>
    <source>
        <strain evidence="1 2">FBCC195</strain>
    </source>
</reference>
<proteinExistence type="predicted"/>
<name>A0A2R6RQH1_9APHY</name>
<evidence type="ECO:0000313" key="1">
    <source>
        <dbReference type="EMBL" id="PSS32239.1"/>
    </source>
</evidence>
<comment type="caution">
    <text evidence="1">The sequence shown here is derived from an EMBL/GenBank/DDBJ whole genome shotgun (WGS) entry which is preliminary data.</text>
</comment>
<dbReference type="EMBL" id="MLYV02000179">
    <property type="protein sequence ID" value="PSS32239.1"/>
    <property type="molecule type" value="Genomic_DNA"/>
</dbReference>